<sequence length="751" mass="81411">LRSRRREFVTTRFLNVIITIFRLLVAQSLKSPYTVVHRGPSLASSLSFGHVSIQALLLSVAKDVATKRTQSFPITTNAQRQSLLHSMPQQQLNRHALRLLLLPLLLRLLSSSVDGASSSEIDGDARALLALKAAVDPGGRLPFSRASDHCRWPGVSCSPDGRVDRLLLSSYGLDGVIPNGSLGRLDQLRVLRLENNSLAGPLPADLSLLLGLRDLYLGRNLFTGPFPASLLSLRGLLALDLSRNSLAGPLSPGLAALDGLVTLRLEANRFNGSLPAFNQSSLKNFNVSDNDLSGAVPATAVLASFDSSVFADNPGLCGALVRRECSSSTFFPRGGSSPTGPWATVTAGPNRGTPLPGSPSRSRVSHKKDVEAIGSLIGAIALIGIFAGSLVLIRKKRKKQQSETHAREKNTVANNAHSVSEINIGSYNEDTESTSNELEAAADLATAISEERAKRPGKNGCLVFCAGEEPVYNLEQLMRASAEMLGRGSLGPTYKAVLGSRLAVTVKRLDKRKLGAVATEGFEHHMDTVGRLRHHNLVPLRAYFRANEQRLLVYDYQPNGSLYSLIHGSRSMQPKPLHWTSCLKIADDVVQGLAYIHQASRLAHGNIKSSNVLLGSDFEACLTDNCLAFLLEPLENQDDIGYRSPETQNPYQQLTPSSDIYAFGMLLLELLTGKPPSQHPVLMASDLPVWVRSLREDGANNEHLTMIIDIAVACIHPSPESRPTAWQILKMIQEVKEADTINNADNSLFIT</sequence>
<feature type="compositionally biased region" description="Polar residues" evidence="4">
    <location>
        <begin position="411"/>
        <end position="422"/>
    </location>
</feature>
<keyword evidence="5" id="KW-1133">Transmembrane helix</keyword>
<reference evidence="7" key="1">
    <citation type="submission" date="2022-05" db="EMBL/GenBank/DDBJ databases">
        <title>The Musa troglodytarum L. genome provides insights into the mechanism of non-climacteric behaviour and enrichment of carotenoids.</title>
        <authorList>
            <person name="Wang J."/>
        </authorList>
    </citation>
    <scope>NUCLEOTIDE SEQUENCE</scope>
    <source>
        <tissue evidence="7">Leaf</tissue>
    </source>
</reference>
<evidence type="ECO:0000256" key="3">
    <source>
        <dbReference type="ARBA" id="ARBA00022737"/>
    </source>
</evidence>
<feature type="transmembrane region" description="Helical" evidence="5">
    <location>
        <begin position="372"/>
        <end position="393"/>
    </location>
</feature>
<protein>
    <submittedName>
        <fullName evidence="7">Receptor kinase</fullName>
    </submittedName>
</protein>
<dbReference type="GO" id="GO:0004672">
    <property type="term" value="F:protein kinase activity"/>
    <property type="evidence" value="ECO:0007669"/>
    <property type="project" value="InterPro"/>
</dbReference>
<dbReference type="PANTHER" id="PTHR48007:SF37">
    <property type="entry name" value="LEUCINE-RICH REPEAT PROTEIN KINASE FAMILY PROTEIN"/>
    <property type="match status" value="1"/>
</dbReference>
<name>A0A9E7HRX4_9LILI</name>
<dbReference type="EMBL" id="CP097510">
    <property type="protein sequence ID" value="URE36013.1"/>
    <property type="molecule type" value="Genomic_DNA"/>
</dbReference>
<dbReference type="PANTHER" id="PTHR48007">
    <property type="entry name" value="LEUCINE-RICH REPEAT RECEPTOR-LIKE PROTEIN KINASE PXC1"/>
    <property type="match status" value="1"/>
</dbReference>
<keyword evidence="7" id="KW-0675">Receptor</keyword>
<evidence type="ECO:0000313" key="8">
    <source>
        <dbReference type="Proteomes" id="UP001055439"/>
    </source>
</evidence>
<feature type="compositionally biased region" description="Basic and acidic residues" evidence="4">
    <location>
        <begin position="400"/>
        <end position="410"/>
    </location>
</feature>
<evidence type="ECO:0000313" key="7">
    <source>
        <dbReference type="EMBL" id="URE36013.1"/>
    </source>
</evidence>
<gene>
    <name evidence="7" type="ORF">MUK42_13469</name>
</gene>
<keyword evidence="8" id="KW-1185">Reference proteome</keyword>
<dbReference type="Pfam" id="PF00069">
    <property type="entry name" value="Pkinase"/>
    <property type="match status" value="1"/>
</dbReference>
<dbReference type="SUPFAM" id="SSF56112">
    <property type="entry name" value="Protein kinase-like (PK-like)"/>
    <property type="match status" value="1"/>
</dbReference>
<dbReference type="Proteomes" id="UP001055439">
    <property type="component" value="Chromosome 8"/>
</dbReference>
<dbReference type="Gene3D" id="3.80.10.10">
    <property type="entry name" value="Ribonuclease Inhibitor"/>
    <property type="match status" value="2"/>
</dbReference>
<dbReference type="InterPro" id="IPR032675">
    <property type="entry name" value="LRR_dom_sf"/>
</dbReference>
<organism evidence="7 8">
    <name type="scientific">Musa troglodytarum</name>
    <name type="common">fe'i banana</name>
    <dbReference type="NCBI Taxonomy" id="320322"/>
    <lineage>
        <taxon>Eukaryota</taxon>
        <taxon>Viridiplantae</taxon>
        <taxon>Streptophyta</taxon>
        <taxon>Embryophyta</taxon>
        <taxon>Tracheophyta</taxon>
        <taxon>Spermatophyta</taxon>
        <taxon>Magnoliopsida</taxon>
        <taxon>Liliopsida</taxon>
        <taxon>Zingiberales</taxon>
        <taxon>Musaceae</taxon>
        <taxon>Musa</taxon>
    </lineage>
</organism>
<evidence type="ECO:0000256" key="1">
    <source>
        <dbReference type="ARBA" id="ARBA00004370"/>
    </source>
</evidence>
<dbReference type="SUPFAM" id="SSF52058">
    <property type="entry name" value="L domain-like"/>
    <property type="match status" value="1"/>
</dbReference>
<dbReference type="InterPro" id="IPR011009">
    <property type="entry name" value="Kinase-like_dom_sf"/>
</dbReference>
<evidence type="ECO:0000256" key="2">
    <source>
        <dbReference type="ARBA" id="ARBA00022614"/>
    </source>
</evidence>
<accession>A0A9E7HRX4</accession>
<feature type="domain" description="Protein kinase" evidence="6">
    <location>
        <begin position="479"/>
        <end position="736"/>
    </location>
</feature>
<feature type="region of interest" description="Disordered" evidence="4">
    <location>
        <begin position="399"/>
        <end position="422"/>
    </location>
</feature>
<proteinExistence type="predicted"/>
<evidence type="ECO:0000259" key="6">
    <source>
        <dbReference type="PROSITE" id="PS50011"/>
    </source>
</evidence>
<dbReference type="InterPro" id="IPR046959">
    <property type="entry name" value="PRK1-6/SRF4-like"/>
</dbReference>
<keyword evidence="7" id="KW-0418">Kinase</keyword>
<keyword evidence="2" id="KW-0433">Leucine-rich repeat</keyword>
<dbReference type="Pfam" id="PF08263">
    <property type="entry name" value="LRRNT_2"/>
    <property type="match status" value="1"/>
</dbReference>
<dbReference type="InterPro" id="IPR000719">
    <property type="entry name" value="Prot_kinase_dom"/>
</dbReference>
<keyword evidence="5" id="KW-0472">Membrane</keyword>
<comment type="subcellular location">
    <subcellularLocation>
        <location evidence="1">Membrane</location>
    </subcellularLocation>
</comment>
<keyword evidence="7" id="KW-0808">Transferase</keyword>
<dbReference type="GO" id="GO:0016020">
    <property type="term" value="C:membrane"/>
    <property type="evidence" value="ECO:0007669"/>
    <property type="project" value="UniProtKB-SubCell"/>
</dbReference>
<dbReference type="PROSITE" id="PS50011">
    <property type="entry name" value="PROTEIN_KINASE_DOM"/>
    <property type="match status" value="1"/>
</dbReference>
<keyword evidence="5" id="KW-0812">Transmembrane</keyword>
<evidence type="ECO:0000256" key="4">
    <source>
        <dbReference type="SAM" id="MobiDB-lite"/>
    </source>
</evidence>
<feature type="region of interest" description="Disordered" evidence="4">
    <location>
        <begin position="330"/>
        <end position="364"/>
    </location>
</feature>
<keyword evidence="3" id="KW-0677">Repeat</keyword>
<dbReference type="OrthoDB" id="771127at2759"/>
<dbReference type="Gene3D" id="3.30.200.20">
    <property type="entry name" value="Phosphorylase Kinase, domain 1"/>
    <property type="match status" value="1"/>
</dbReference>
<dbReference type="AlphaFoldDB" id="A0A9E7HRX4"/>
<feature type="non-terminal residue" evidence="7">
    <location>
        <position position="1"/>
    </location>
</feature>
<dbReference type="InterPro" id="IPR013210">
    <property type="entry name" value="LRR_N_plant-typ"/>
</dbReference>
<dbReference type="GO" id="GO:0005524">
    <property type="term" value="F:ATP binding"/>
    <property type="evidence" value="ECO:0007669"/>
    <property type="project" value="InterPro"/>
</dbReference>
<evidence type="ECO:0000256" key="5">
    <source>
        <dbReference type="SAM" id="Phobius"/>
    </source>
</evidence>
<dbReference type="Gene3D" id="1.10.510.10">
    <property type="entry name" value="Transferase(Phosphotransferase) domain 1"/>
    <property type="match status" value="1"/>
</dbReference>